<dbReference type="GO" id="GO:0003723">
    <property type="term" value="F:RNA binding"/>
    <property type="evidence" value="ECO:0007669"/>
    <property type="project" value="UniProtKB-KW"/>
</dbReference>
<gene>
    <name evidence="8" type="primary">cas6</name>
    <name evidence="8" type="ORF">EQM13_09815</name>
</gene>
<feature type="domain" description="CRISPR associated protein Cas6 C-terminal" evidence="7">
    <location>
        <begin position="126"/>
        <end position="245"/>
    </location>
</feature>
<organism evidence="8 9">
    <name type="scientific">Acidilutibacter cellobiosedens</name>
    <dbReference type="NCBI Taxonomy" id="2507161"/>
    <lineage>
        <taxon>Bacteria</taxon>
        <taxon>Bacillati</taxon>
        <taxon>Bacillota</taxon>
        <taxon>Tissierellia</taxon>
        <taxon>Tissierellales</taxon>
        <taxon>Acidilutibacteraceae</taxon>
        <taxon>Acidilutibacter</taxon>
    </lineage>
</organism>
<evidence type="ECO:0000259" key="7">
    <source>
        <dbReference type="Pfam" id="PF01881"/>
    </source>
</evidence>
<evidence type="ECO:0000256" key="3">
    <source>
        <dbReference type="ARBA" id="ARBA00023118"/>
    </source>
</evidence>
<feature type="site" description="Transition state stabilizer" evidence="5">
    <location>
        <position position="56"/>
    </location>
</feature>
<dbReference type="PANTHER" id="PTHR36984">
    <property type="entry name" value="CRISPR-ASSOCIATED ENDORIBONUCLEASE CAS6 1"/>
    <property type="match status" value="1"/>
</dbReference>
<feature type="active site" description="Proton donor" evidence="6">
    <location>
        <position position="44"/>
    </location>
</feature>
<dbReference type="AlphaFoldDB" id="A0A410QD63"/>
<dbReference type="InterPro" id="IPR045747">
    <property type="entry name" value="CRISPR-assoc_prot_Cas6_N_sf"/>
</dbReference>
<protein>
    <recommendedName>
        <fullName evidence="4">CRISPR-associated endoribonuclease</fullName>
    </recommendedName>
</protein>
<dbReference type="GO" id="GO:0051607">
    <property type="term" value="P:defense response to virus"/>
    <property type="evidence" value="ECO:0007669"/>
    <property type="project" value="UniProtKB-KW"/>
</dbReference>
<evidence type="ECO:0000256" key="5">
    <source>
        <dbReference type="PIRSR" id="PIRSR005054-1"/>
    </source>
</evidence>
<dbReference type="OrthoDB" id="9797488at2"/>
<keyword evidence="2" id="KW-0694">RNA-binding</keyword>
<dbReference type="CDD" id="cd21140">
    <property type="entry name" value="Cas6_I-like"/>
    <property type="match status" value="1"/>
</dbReference>
<accession>A0A410QD63</accession>
<dbReference type="PANTHER" id="PTHR36984:SF1">
    <property type="entry name" value="CRISPR-ASSOCIATED ENDORIBONUCLEASE CAS6 1"/>
    <property type="match status" value="1"/>
</dbReference>
<dbReference type="Pfam" id="PF01881">
    <property type="entry name" value="Cas_Cas6_C"/>
    <property type="match status" value="1"/>
</dbReference>
<dbReference type="InterPro" id="IPR049435">
    <property type="entry name" value="Cas_Cas6_C"/>
</dbReference>
<evidence type="ECO:0000256" key="6">
    <source>
        <dbReference type="PIRSR" id="PIRSR005054-50"/>
    </source>
</evidence>
<sequence>MMRMLCKITFSSNDKIFLPMSYNYIIQGVLYKFINEDSFADFMHNKGYTYNKRSYKLFSFSNVLEKPLLVDREKKHFVFPKDISIYFSSIDNEFFKYVFNSIINTEDFIYVSQNRTSISKVELIKQKISEKEVIKTMSPITTYSTFVTFENSKKTYYYNPYEKEFSTNIQKNLINKYQALYDEPPQNSEFSIVPRGTPHEKIIKYKDFIIKGYTGIFEIEGSKELMDMAFCAGLGSKNSQGFGLIIKNDLDK</sequence>
<comment type="function">
    <text evidence="4">CRISPR (clustered regularly interspaced short palindromic repeat), is an adaptive immune system that provides protection against mobile genetic elements (viruses, transposable elements and conjugative plasmids). CRISPR clusters contain sequences complementary to antecedent mobile elements and target invading nucleic acids. CRISPR clusters are transcribed and processed into CRISPR RNA (crRNA).</text>
</comment>
<dbReference type="NCBIfam" id="TIGR01877">
    <property type="entry name" value="cas_cas6"/>
    <property type="match status" value="1"/>
</dbReference>
<dbReference type="EMBL" id="CP035282">
    <property type="protein sequence ID" value="QAT61869.1"/>
    <property type="molecule type" value="Genomic_DNA"/>
</dbReference>
<dbReference type="InterPro" id="IPR010156">
    <property type="entry name" value="CRISPR-assoc_prot_Cas6"/>
</dbReference>
<keyword evidence="9" id="KW-1185">Reference proteome</keyword>
<evidence type="ECO:0000256" key="4">
    <source>
        <dbReference type="PIRNR" id="PIRNR005054"/>
    </source>
</evidence>
<evidence type="ECO:0000256" key="2">
    <source>
        <dbReference type="ARBA" id="ARBA00022884"/>
    </source>
</evidence>
<comment type="similarity">
    <text evidence="1 4">Belongs to the CRISPR-associated protein Cas6/Cse3/CasE family.</text>
</comment>
<feature type="active site" description="Proton acceptor" evidence="6">
    <location>
        <position position="31"/>
    </location>
</feature>
<dbReference type="Gene3D" id="3.30.70.1890">
    <property type="match status" value="1"/>
</dbReference>
<name>A0A410QD63_9FIRM</name>
<proteinExistence type="inferred from homology"/>
<dbReference type="Gene3D" id="3.30.70.1900">
    <property type="match status" value="1"/>
</dbReference>
<dbReference type="GO" id="GO:0016788">
    <property type="term" value="F:hydrolase activity, acting on ester bonds"/>
    <property type="evidence" value="ECO:0007669"/>
    <property type="project" value="InterPro"/>
</dbReference>
<dbReference type="PIRSF" id="PIRSF005054">
    <property type="entry name" value="PF1131"/>
    <property type="match status" value="1"/>
</dbReference>
<evidence type="ECO:0000256" key="1">
    <source>
        <dbReference type="ARBA" id="ARBA00005937"/>
    </source>
</evidence>
<dbReference type="Proteomes" id="UP000287969">
    <property type="component" value="Chromosome"/>
</dbReference>
<evidence type="ECO:0000313" key="8">
    <source>
        <dbReference type="EMBL" id="QAT61869.1"/>
    </source>
</evidence>
<keyword evidence="3" id="KW-0051">Antiviral defense</keyword>
<evidence type="ECO:0000313" key="9">
    <source>
        <dbReference type="Proteomes" id="UP000287969"/>
    </source>
</evidence>
<dbReference type="KEGG" id="spoa:EQM13_09815"/>
<reference evidence="9" key="1">
    <citation type="submission" date="2019-01" db="EMBL/GenBank/DDBJ databases">
        <title>Draft genomes of a novel of Sporanaerobacter strains.</title>
        <authorList>
            <person name="Ma S."/>
        </authorList>
    </citation>
    <scope>NUCLEOTIDE SEQUENCE [LARGE SCALE GENOMIC DNA]</scope>
    <source>
        <strain evidence="9">NJN-17</strain>
    </source>
</reference>